<dbReference type="InterPro" id="IPR050863">
    <property type="entry name" value="CenT-Element_Derived"/>
</dbReference>
<dbReference type="InterPro" id="IPR006600">
    <property type="entry name" value="HTH_CenpB_DNA-bd_dom"/>
</dbReference>
<reference evidence="7 8" key="1">
    <citation type="journal article" date="2020" name="Cell">
        <title>Large-Scale Comparative Analyses of Tick Genomes Elucidate Their Genetic Diversity and Vector Capacities.</title>
        <authorList>
            <consortium name="Tick Genome and Microbiome Consortium (TIGMIC)"/>
            <person name="Jia N."/>
            <person name="Wang J."/>
            <person name="Shi W."/>
            <person name="Du L."/>
            <person name="Sun Y."/>
            <person name="Zhan W."/>
            <person name="Jiang J.F."/>
            <person name="Wang Q."/>
            <person name="Zhang B."/>
            <person name="Ji P."/>
            <person name="Bell-Sakyi L."/>
            <person name="Cui X.M."/>
            <person name="Yuan T.T."/>
            <person name="Jiang B.G."/>
            <person name="Yang W.F."/>
            <person name="Lam T.T."/>
            <person name="Chang Q.C."/>
            <person name="Ding S.J."/>
            <person name="Wang X.J."/>
            <person name="Zhu J.G."/>
            <person name="Ruan X.D."/>
            <person name="Zhao L."/>
            <person name="Wei J.T."/>
            <person name="Ye R.Z."/>
            <person name="Que T.C."/>
            <person name="Du C.H."/>
            <person name="Zhou Y.H."/>
            <person name="Cheng J.X."/>
            <person name="Dai P.F."/>
            <person name="Guo W.B."/>
            <person name="Han X.H."/>
            <person name="Huang E.J."/>
            <person name="Li L.F."/>
            <person name="Wei W."/>
            <person name="Gao Y.C."/>
            <person name="Liu J.Z."/>
            <person name="Shao H.Z."/>
            <person name="Wang X."/>
            <person name="Wang C.C."/>
            <person name="Yang T.C."/>
            <person name="Huo Q.B."/>
            <person name="Li W."/>
            <person name="Chen H.Y."/>
            <person name="Chen S.E."/>
            <person name="Zhou L.G."/>
            <person name="Ni X.B."/>
            <person name="Tian J.H."/>
            <person name="Sheng Y."/>
            <person name="Liu T."/>
            <person name="Pan Y.S."/>
            <person name="Xia L.Y."/>
            <person name="Li J."/>
            <person name="Zhao F."/>
            <person name="Cao W.C."/>
        </authorList>
    </citation>
    <scope>NUCLEOTIDE SEQUENCE [LARGE SCALE GENOMIC DNA]</scope>
    <source>
        <strain evidence="7">HaeL-2018</strain>
    </source>
</reference>
<dbReference type="InterPro" id="IPR009057">
    <property type="entry name" value="Homeodomain-like_sf"/>
</dbReference>
<dbReference type="GO" id="GO:0005634">
    <property type="term" value="C:nucleus"/>
    <property type="evidence" value="ECO:0007669"/>
    <property type="project" value="UniProtKB-SubCell"/>
</dbReference>
<feature type="domain" description="HTH CENPB-type" evidence="6">
    <location>
        <begin position="63"/>
        <end position="134"/>
    </location>
</feature>
<organism evidence="7 8">
    <name type="scientific">Haemaphysalis longicornis</name>
    <name type="common">Bush tick</name>
    <dbReference type="NCBI Taxonomy" id="44386"/>
    <lineage>
        <taxon>Eukaryota</taxon>
        <taxon>Metazoa</taxon>
        <taxon>Ecdysozoa</taxon>
        <taxon>Arthropoda</taxon>
        <taxon>Chelicerata</taxon>
        <taxon>Arachnida</taxon>
        <taxon>Acari</taxon>
        <taxon>Parasitiformes</taxon>
        <taxon>Ixodida</taxon>
        <taxon>Ixodoidea</taxon>
        <taxon>Ixodidae</taxon>
        <taxon>Haemaphysalinae</taxon>
        <taxon>Haemaphysalis</taxon>
    </lineage>
</organism>
<dbReference type="AlphaFoldDB" id="A0A9J6FHW1"/>
<evidence type="ECO:0000256" key="4">
    <source>
        <dbReference type="PROSITE-ProRule" id="PRU00320"/>
    </source>
</evidence>
<dbReference type="Pfam" id="PF03221">
    <property type="entry name" value="HTH_Tnp_Tc5"/>
    <property type="match status" value="1"/>
</dbReference>
<evidence type="ECO:0000259" key="5">
    <source>
        <dbReference type="PROSITE" id="PS50960"/>
    </source>
</evidence>
<dbReference type="Pfam" id="PF04218">
    <property type="entry name" value="CENP-B_N"/>
    <property type="match status" value="1"/>
</dbReference>
<gene>
    <name evidence="7" type="ORF">HPB48_001269</name>
</gene>
<name>A0A9J6FHW1_HAELO</name>
<evidence type="ECO:0000256" key="2">
    <source>
        <dbReference type="ARBA" id="ARBA00023125"/>
    </source>
</evidence>
<dbReference type="Proteomes" id="UP000821853">
    <property type="component" value="Chromosome 1"/>
</dbReference>
<keyword evidence="2 4" id="KW-0238">DNA-binding</keyword>
<dbReference type="EMBL" id="JABSTR010000001">
    <property type="protein sequence ID" value="KAH9362634.1"/>
    <property type="molecule type" value="Genomic_DNA"/>
</dbReference>
<keyword evidence="8" id="KW-1185">Reference proteome</keyword>
<dbReference type="OrthoDB" id="6512965at2759"/>
<keyword evidence="3 4" id="KW-0539">Nucleus</keyword>
<comment type="caution">
    <text evidence="7">The sequence shown here is derived from an EMBL/GenBank/DDBJ whole genome shotgun (WGS) entry which is preliminary data.</text>
</comment>
<evidence type="ECO:0000313" key="8">
    <source>
        <dbReference type="Proteomes" id="UP000821853"/>
    </source>
</evidence>
<dbReference type="PANTHER" id="PTHR19303:SF73">
    <property type="entry name" value="PROTEIN PDC2"/>
    <property type="match status" value="1"/>
</dbReference>
<accession>A0A9J6FHW1</accession>
<dbReference type="OMA" id="QWMQKLD"/>
<dbReference type="PROSITE" id="PS50960">
    <property type="entry name" value="HTH_PSQ"/>
    <property type="match status" value="1"/>
</dbReference>
<dbReference type="SUPFAM" id="SSF46689">
    <property type="entry name" value="Homeodomain-like"/>
    <property type="match status" value="2"/>
</dbReference>
<comment type="subcellular location">
    <subcellularLocation>
        <location evidence="1 4">Nucleus</location>
    </subcellularLocation>
</comment>
<sequence length="369" mass="40900">MASKQCKSLTLEKKVALIKEVEKGGRTKSSIAQEFGIPLSTLSTVLKNKQKVLDGFQRSFSSQRKRVRGSKFPDVEAALMVWLRNARAANLPVTTSKMMEKADALALQMGQTDFSCSSGWFDRFKKRNSVVSKSVHGESPTVDAATADNWRSSRLAELRESYADTDIFNLDEAALFYKMLPSRTFTPKGGACSGVKQGKDRVTVLFGANATGEEKLPLLIIGKALKPRCFRNARLPNGVIYRANRAAWMTATLFEEYVRAIDNKMAKKNRKVLFIVDNCPGHGKIENLEAVTVEFLPANMTSVVQPMDQGVIEVARNIYRKSLLHRILLSYENGKGYKIDLLGAVHLLSSAWQQVRAAAIANCFAHAGF</sequence>
<dbReference type="PROSITE" id="PS51253">
    <property type="entry name" value="HTH_CENPB"/>
    <property type="match status" value="1"/>
</dbReference>
<dbReference type="GO" id="GO:0003677">
    <property type="term" value="F:DNA binding"/>
    <property type="evidence" value="ECO:0007669"/>
    <property type="project" value="UniProtKB-UniRule"/>
</dbReference>
<evidence type="ECO:0000256" key="3">
    <source>
        <dbReference type="ARBA" id="ARBA00023242"/>
    </source>
</evidence>
<feature type="domain" description="HTH psq-type" evidence="5">
    <location>
        <begin position="1"/>
        <end position="52"/>
    </location>
</feature>
<proteinExistence type="predicted"/>
<protein>
    <recommendedName>
        <fullName evidence="9">Tick transposon</fullName>
    </recommendedName>
</protein>
<dbReference type="SMART" id="SM00674">
    <property type="entry name" value="CENPB"/>
    <property type="match status" value="1"/>
</dbReference>
<feature type="DNA-binding region" description="H-T-H motif" evidence="4">
    <location>
        <begin position="28"/>
        <end position="48"/>
    </location>
</feature>
<dbReference type="Gene3D" id="1.10.10.60">
    <property type="entry name" value="Homeodomain-like"/>
    <property type="match status" value="2"/>
</dbReference>
<dbReference type="InterPro" id="IPR007889">
    <property type="entry name" value="HTH_Psq"/>
</dbReference>
<evidence type="ECO:0000259" key="6">
    <source>
        <dbReference type="PROSITE" id="PS51253"/>
    </source>
</evidence>
<evidence type="ECO:0000313" key="7">
    <source>
        <dbReference type="EMBL" id="KAH9362634.1"/>
    </source>
</evidence>
<dbReference type="PANTHER" id="PTHR19303">
    <property type="entry name" value="TRANSPOSON"/>
    <property type="match status" value="1"/>
</dbReference>
<dbReference type="VEuPathDB" id="VectorBase:HLOH_048248"/>
<dbReference type="Pfam" id="PF03184">
    <property type="entry name" value="DDE_1"/>
    <property type="match status" value="1"/>
</dbReference>
<evidence type="ECO:0000256" key="1">
    <source>
        <dbReference type="ARBA" id="ARBA00004123"/>
    </source>
</evidence>
<evidence type="ECO:0008006" key="9">
    <source>
        <dbReference type="Google" id="ProtNLM"/>
    </source>
</evidence>
<dbReference type="InterPro" id="IPR004875">
    <property type="entry name" value="DDE_SF_endonuclease_dom"/>
</dbReference>